<reference evidence="3" key="1">
    <citation type="submission" date="2016-11" db="EMBL/GenBank/DDBJ databases">
        <title>Comparative genomic and phenotypic analysis of Granulibacter bethesdensis clinical isolates from patients with chronic granulomatous disease.</title>
        <authorList>
            <person name="Zarember K.A."/>
            <person name="Porcella S.F."/>
            <person name="Chu J."/>
            <person name="Ding L."/>
            <person name="Dahlstrom E."/>
            <person name="Barbian K."/>
            <person name="Martens C."/>
            <person name="Sykora L."/>
            <person name="Kramer S."/>
            <person name="Pettinato A.M."/>
            <person name="Hong H."/>
            <person name="Wald G."/>
            <person name="Berg L.J."/>
            <person name="Rogge L.S."/>
            <person name="Greenberg D.E."/>
            <person name="Falcone E.L."/>
            <person name="Neves J.F."/>
            <person name="Simoes M.J."/>
            <person name="Casal M."/>
            <person name="Rodriguez-Lopez F.C."/>
            <person name="Zelazny A."/>
            <person name="Gallin J.I."/>
            <person name="Holland S.M."/>
        </authorList>
    </citation>
    <scope>NUCLEOTIDE SEQUENCE [LARGE SCALE GENOMIC DNA]</scope>
    <source>
        <strain evidence="3">NIH9.1</strain>
    </source>
</reference>
<dbReference type="GO" id="GO:0043190">
    <property type="term" value="C:ATP-binding cassette (ABC) transporter complex"/>
    <property type="evidence" value="ECO:0007669"/>
    <property type="project" value="InterPro"/>
</dbReference>
<gene>
    <name evidence="2" type="ORF">GbCGDNIH9_1452</name>
</gene>
<dbReference type="GO" id="GO:0005548">
    <property type="term" value="F:phospholipid transporter activity"/>
    <property type="evidence" value="ECO:0007669"/>
    <property type="project" value="TreeGrafter"/>
</dbReference>
<dbReference type="SUPFAM" id="SSF52091">
    <property type="entry name" value="SpoIIaa-like"/>
    <property type="match status" value="1"/>
</dbReference>
<dbReference type="EMBL" id="CP018191">
    <property type="protein sequence ID" value="APH54753.1"/>
    <property type="molecule type" value="Genomic_DNA"/>
</dbReference>
<organism evidence="2 3">
    <name type="scientific">Granulibacter bethesdensis</name>
    <dbReference type="NCBI Taxonomy" id="364410"/>
    <lineage>
        <taxon>Bacteria</taxon>
        <taxon>Pseudomonadati</taxon>
        <taxon>Pseudomonadota</taxon>
        <taxon>Alphaproteobacteria</taxon>
        <taxon>Acetobacterales</taxon>
        <taxon>Acetobacteraceae</taxon>
        <taxon>Granulibacter</taxon>
    </lineage>
</organism>
<feature type="transmembrane region" description="Helical" evidence="1">
    <location>
        <begin position="364"/>
        <end position="390"/>
    </location>
</feature>
<feature type="transmembrane region" description="Helical" evidence="1">
    <location>
        <begin position="186"/>
        <end position="207"/>
    </location>
</feature>
<name>A0AAC9P8P7_9PROT</name>
<dbReference type="AlphaFoldDB" id="A0AAC9P8P7"/>
<keyword evidence="1" id="KW-1133">Transmembrane helix</keyword>
<protein>
    <submittedName>
        <fullName evidence="2">ABC transporter permease protein</fullName>
    </submittedName>
</protein>
<evidence type="ECO:0000313" key="2">
    <source>
        <dbReference type="EMBL" id="APH54753.1"/>
    </source>
</evidence>
<dbReference type="Proteomes" id="UP000182373">
    <property type="component" value="Chromosome"/>
</dbReference>
<accession>A0AAC9P8P7</accession>
<evidence type="ECO:0000313" key="3">
    <source>
        <dbReference type="Proteomes" id="UP000182373"/>
    </source>
</evidence>
<dbReference type="PANTHER" id="PTHR30188:SF3">
    <property type="entry name" value="ABC TRANSPORTER PERMEASE"/>
    <property type="match status" value="1"/>
</dbReference>
<proteinExistence type="predicted"/>
<evidence type="ECO:0000256" key="1">
    <source>
        <dbReference type="SAM" id="Phobius"/>
    </source>
</evidence>
<dbReference type="InterPro" id="IPR036513">
    <property type="entry name" value="STAS_dom_sf"/>
</dbReference>
<keyword evidence="1" id="KW-0472">Membrane</keyword>
<feature type="transmembrane region" description="Helical" evidence="1">
    <location>
        <begin position="329"/>
        <end position="352"/>
    </location>
</feature>
<dbReference type="InterPro" id="IPR030802">
    <property type="entry name" value="Permease_MalE"/>
</dbReference>
<dbReference type="Pfam" id="PF02405">
    <property type="entry name" value="MlaE"/>
    <property type="match status" value="1"/>
</dbReference>
<dbReference type="PANTHER" id="PTHR30188">
    <property type="entry name" value="ABC TRANSPORTER PERMEASE PROTEIN-RELATED"/>
    <property type="match status" value="1"/>
</dbReference>
<sequence length="392" mass="40977">MHHGRGSFPLALMGIDQTSSSILPPAWTMASKGMVATLSLSGEWTVASGGLNARPVEAVPGGTERLLIDVSALQRWDSALISFLWSLEQRCSASGIALDNSTLPHSARGLLALLPEHPQPPAPAPARHFAPVQAIGASTLSMLTECGTVTELGVETLCDAGATLFGGHGMRWRDLLRDVSDAGPSALLIVGIVNFLMGSILAFVGAVQLRKFAADIYVANLVGLASVREMSAVMTAIIMAGRTGGAYAARIATMTGNEEIDALRVFGIPVSRYLLLPSIAALVLTMPILYLYACLISLVGGYIVSQGMLDVTMVGFWNHLFGSVHIDQFIFGFVKTIAFAMLIGLVSCRIGLKAGRSAADVGVAATRAVVSGIVGVIALDSMFAVLATIIGI</sequence>
<feature type="transmembrane region" description="Helical" evidence="1">
    <location>
        <begin position="273"/>
        <end position="293"/>
    </location>
</feature>
<keyword evidence="1" id="KW-0812">Transmembrane</keyword>